<keyword evidence="2" id="KW-0288">FMN</keyword>
<organism evidence="6">
    <name type="scientific">marine metagenome</name>
    <dbReference type="NCBI Taxonomy" id="408172"/>
    <lineage>
        <taxon>unclassified sequences</taxon>
        <taxon>metagenomes</taxon>
        <taxon>ecological metagenomes</taxon>
    </lineage>
</organism>
<evidence type="ECO:0000256" key="2">
    <source>
        <dbReference type="ARBA" id="ARBA00022643"/>
    </source>
</evidence>
<evidence type="ECO:0000256" key="3">
    <source>
        <dbReference type="ARBA" id="ARBA00023002"/>
    </source>
</evidence>
<keyword evidence="3" id="KW-0560">Oxidoreductase</keyword>
<gene>
    <name evidence="6" type="ORF">METZ01_LOCUS284183</name>
</gene>
<dbReference type="InterPro" id="IPR050172">
    <property type="entry name" value="SsuD_RutA_monooxygenase"/>
</dbReference>
<dbReference type="SUPFAM" id="SSF51679">
    <property type="entry name" value="Bacterial luciferase-like"/>
    <property type="match status" value="1"/>
</dbReference>
<feature type="domain" description="Luciferase-like" evidence="5">
    <location>
        <begin position="2"/>
        <end position="184"/>
    </location>
</feature>
<accession>A0A382L3Y7</accession>
<dbReference type="Pfam" id="PF00296">
    <property type="entry name" value="Bac_luciferase"/>
    <property type="match status" value="1"/>
</dbReference>
<evidence type="ECO:0000313" key="6">
    <source>
        <dbReference type="EMBL" id="SVC31329.1"/>
    </source>
</evidence>
<evidence type="ECO:0000259" key="5">
    <source>
        <dbReference type="Pfam" id="PF00296"/>
    </source>
</evidence>
<dbReference type="GO" id="GO:0008726">
    <property type="term" value="F:alkanesulfonate monooxygenase activity"/>
    <property type="evidence" value="ECO:0007669"/>
    <property type="project" value="TreeGrafter"/>
</dbReference>
<dbReference type="PANTHER" id="PTHR42847">
    <property type="entry name" value="ALKANESULFONATE MONOOXYGENASE"/>
    <property type="match status" value="1"/>
</dbReference>
<dbReference type="PANTHER" id="PTHR42847:SF4">
    <property type="entry name" value="ALKANESULFONATE MONOOXYGENASE-RELATED"/>
    <property type="match status" value="1"/>
</dbReference>
<name>A0A382L3Y7_9ZZZZ</name>
<dbReference type="InterPro" id="IPR036661">
    <property type="entry name" value="Luciferase-like_sf"/>
</dbReference>
<proteinExistence type="predicted"/>
<reference evidence="6" key="1">
    <citation type="submission" date="2018-05" db="EMBL/GenBank/DDBJ databases">
        <authorList>
            <person name="Lanie J.A."/>
            <person name="Ng W.-L."/>
            <person name="Kazmierczak K.M."/>
            <person name="Andrzejewski T.M."/>
            <person name="Davidsen T.M."/>
            <person name="Wayne K.J."/>
            <person name="Tettelin H."/>
            <person name="Glass J.I."/>
            <person name="Rusch D."/>
            <person name="Podicherti R."/>
            <person name="Tsui H.-C.T."/>
            <person name="Winkler M.E."/>
        </authorList>
    </citation>
    <scope>NUCLEOTIDE SEQUENCE</scope>
</reference>
<dbReference type="GO" id="GO:0046306">
    <property type="term" value="P:alkanesulfonate catabolic process"/>
    <property type="evidence" value="ECO:0007669"/>
    <property type="project" value="TreeGrafter"/>
</dbReference>
<sequence length="227" mass="26399">MKAWTEDKFTYHGKYYQYDDVISLPNPYQKPHPPMWFAGRSQSSLELCVERGYGVGMFLHPDEVIVDTLNTWRRLWKDSGKKMPRPPAFLTRSVYVAETDEQAYEEAAPYLAQAYSWGEEKFSIPQIGTRELPNKDETYDPKKEIGQEMFTGMRSGIDFWLEHNLAYIGSPDTVIRKIEETQKSMGYDVFGGRFKFGPIPDRLVEKSLRLFGQHVIPHFRGNNDRLA</sequence>
<keyword evidence="4" id="KW-0503">Monooxygenase</keyword>
<evidence type="ECO:0000256" key="1">
    <source>
        <dbReference type="ARBA" id="ARBA00022630"/>
    </source>
</evidence>
<dbReference type="InterPro" id="IPR011251">
    <property type="entry name" value="Luciferase-like_dom"/>
</dbReference>
<protein>
    <recommendedName>
        <fullName evidence="5">Luciferase-like domain-containing protein</fullName>
    </recommendedName>
</protein>
<dbReference type="EMBL" id="UINC01084565">
    <property type="protein sequence ID" value="SVC31329.1"/>
    <property type="molecule type" value="Genomic_DNA"/>
</dbReference>
<dbReference type="AlphaFoldDB" id="A0A382L3Y7"/>
<evidence type="ECO:0000256" key="4">
    <source>
        <dbReference type="ARBA" id="ARBA00023033"/>
    </source>
</evidence>
<dbReference type="Gene3D" id="3.20.20.30">
    <property type="entry name" value="Luciferase-like domain"/>
    <property type="match status" value="1"/>
</dbReference>
<keyword evidence="1" id="KW-0285">Flavoprotein</keyword>